<feature type="transmembrane region" description="Helical" evidence="5">
    <location>
        <begin position="410"/>
        <end position="430"/>
    </location>
</feature>
<evidence type="ECO:0000256" key="5">
    <source>
        <dbReference type="SAM" id="Phobius"/>
    </source>
</evidence>
<dbReference type="GO" id="GO:0022857">
    <property type="term" value="F:transmembrane transporter activity"/>
    <property type="evidence" value="ECO:0007669"/>
    <property type="project" value="InterPro"/>
</dbReference>
<dbReference type="OrthoDB" id="433512at2759"/>
<feature type="transmembrane region" description="Helical" evidence="5">
    <location>
        <begin position="512"/>
        <end position="531"/>
    </location>
</feature>
<dbReference type="InterPro" id="IPR005829">
    <property type="entry name" value="Sugar_transporter_CS"/>
</dbReference>
<keyword evidence="2 5" id="KW-0812">Transmembrane</keyword>
<proteinExistence type="predicted"/>
<reference evidence="7" key="1">
    <citation type="submission" date="2020-05" db="EMBL/GenBank/DDBJ databases">
        <title>Mycena genomes resolve the evolution of fungal bioluminescence.</title>
        <authorList>
            <person name="Tsai I.J."/>
        </authorList>
    </citation>
    <scope>NUCLEOTIDE SEQUENCE</scope>
    <source>
        <strain evidence="7">110903Hualien_Pintung</strain>
    </source>
</reference>
<evidence type="ECO:0000313" key="8">
    <source>
        <dbReference type="Proteomes" id="UP000613580"/>
    </source>
</evidence>
<keyword evidence="4 5" id="KW-0472">Membrane</keyword>
<sequence>MDGRPTRTSLYKGDYAFALDERRRAALAEVDNAAFSWFHIKVCLVAGEYIALGSSPMRKSPKNTRLQLRLIVPRYDIFAINFASTMLGYVYGHGTTTTPGKLSTNQDLGIKVATPVGTLVGQLFFGWLADLVGRKRMYGIELIIILVGTFAQAVSGGGHAVNIIGVLVVWRFITGIGIGGDYPLSATISSEFAATRIRGRMMNAVFASQGWGNLTSCIVSVVIVIAFKQKILSEPALDQLNHVDYMWRILIGFGCLPAVVALYFRLTIPETPRFTMDIERNVLGASQDVHDIMTTGRYRHDPEAVVARVDAPRATRSDFRAYFSKWKNLKILIGTSWSWFALDIAFYGLGLNSSIILTAVGWGSPSPKDTAGVYTSLYNVAVGNIILSVAGLIPGYYTAFFLIDSWGRKPIQLLGFSVLTILFIVMGFGYDRLTASVAGRRTFIFFYCLTDFFQNMGPNTTTFIIPGEIFPTRYRSTAHGISAASGKLGAIIAQVGFSQLVNRGGTNAFVPHLMQICALFMFTGVFSTLLVPETKQLTLEELSNEEQEGFVRGQARRIRVDNGFLVHEMQAF</sequence>
<evidence type="ECO:0000313" key="7">
    <source>
        <dbReference type="EMBL" id="KAF7316911.1"/>
    </source>
</evidence>
<dbReference type="PROSITE" id="PS00216">
    <property type="entry name" value="SUGAR_TRANSPORT_1"/>
    <property type="match status" value="1"/>
</dbReference>
<feature type="transmembrane region" description="Helical" evidence="5">
    <location>
        <begin position="247"/>
        <end position="266"/>
    </location>
</feature>
<dbReference type="AlphaFoldDB" id="A0A8H6TGI7"/>
<dbReference type="Pfam" id="PF00083">
    <property type="entry name" value="Sugar_tr"/>
    <property type="match status" value="1"/>
</dbReference>
<protein>
    <submittedName>
        <fullName evidence="7">Phosphate transporter</fullName>
    </submittedName>
</protein>
<dbReference type="SUPFAM" id="SSF103473">
    <property type="entry name" value="MFS general substrate transporter"/>
    <property type="match status" value="1"/>
</dbReference>
<evidence type="ECO:0000256" key="2">
    <source>
        <dbReference type="ARBA" id="ARBA00022692"/>
    </source>
</evidence>
<dbReference type="PROSITE" id="PS00217">
    <property type="entry name" value="SUGAR_TRANSPORT_2"/>
    <property type="match status" value="1"/>
</dbReference>
<feature type="transmembrane region" description="Helical" evidence="5">
    <location>
        <begin position="75"/>
        <end position="92"/>
    </location>
</feature>
<evidence type="ECO:0000256" key="4">
    <source>
        <dbReference type="ARBA" id="ARBA00023136"/>
    </source>
</evidence>
<dbReference type="EMBL" id="JACAZE010000005">
    <property type="protein sequence ID" value="KAF7316911.1"/>
    <property type="molecule type" value="Genomic_DNA"/>
</dbReference>
<evidence type="ECO:0000256" key="3">
    <source>
        <dbReference type="ARBA" id="ARBA00022989"/>
    </source>
</evidence>
<evidence type="ECO:0000259" key="6">
    <source>
        <dbReference type="PROSITE" id="PS50850"/>
    </source>
</evidence>
<accession>A0A8H6TGI7</accession>
<comment type="caution">
    <text evidence="7">The sequence shown here is derived from an EMBL/GenBank/DDBJ whole genome shotgun (WGS) entry which is preliminary data.</text>
</comment>
<organism evidence="7 8">
    <name type="scientific">Mycena chlorophos</name>
    <name type="common">Agaric fungus</name>
    <name type="synonym">Agaricus chlorophos</name>
    <dbReference type="NCBI Taxonomy" id="658473"/>
    <lineage>
        <taxon>Eukaryota</taxon>
        <taxon>Fungi</taxon>
        <taxon>Dikarya</taxon>
        <taxon>Basidiomycota</taxon>
        <taxon>Agaricomycotina</taxon>
        <taxon>Agaricomycetes</taxon>
        <taxon>Agaricomycetidae</taxon>
        <taxon>Agaricales</taxon>
        <taxon>Marasmiineae</taxon>
        <taxon>Mycenaceae</taxon>
        <taxon>Mycena</taxon>
    </lineage>
</organism>
<gene>
    <name evidence="7" type="ORF">HMN09_00425100</name>
</gene>
<feature type="transmembrane region" description="Helical" evidence="5">
    <location>
        <begin position="382"/>
        <end position="403"/>
    </location>
</feature>
<dbReference type="InterPro" id="IPR005828">
    <property type="entry name" value="MFS_sugar_transport-like"/>
</dbReference>
<keyword evidence="3 5" id="KW-1133">Transmembrane helix</keyword>
<dbReference type="PROSITE" id="PS50850">
    <property type="entry name" value="MFS"/>
    <property type="match status" value="1"/>
</dbReference>
<comment type="subcellular location">
    <subcellularLocation>
        <location evidence="1">Membrane</location>
        <topology evidence="1">Multi-pass membrane protein</topology>
    </subcellularLocation>
</comment>
<keyword evidence="8" id="KW-1185">Reference proteome</keyword>
<dbReference type="CDD" id="cd17364">
    <property type="entry name" value="MFS_PhT"/>
    <property type="match status" value="1"/>
</dbReference>
<dbReference type="InterPro" id="IPR020846">
    <property type="entry name" value="MFS_dom"/>
</dbReference>
<feature type="transmembrane region" description="Helical" evidence="5">
    <location>
        <begin position="161"/>
        <end position="184"/>
    </location>
</feature>
<evidence type="ECO:0000256" key="1">
    <source>
        <dbReference type="ARBA" id="ARBA00004141"/>
    </source>
</evidence>
<dbReference type="InterPro" id="IPR036259">
    <property type="entry name" value="MFS_trans_sf"/>
</dbReference>
<dbReference type="Gene3D" id="1.20.1250.20">
    <property type="entry name" value="MFS general substrate transporter like domains"/>
    <property type="match status" value="2"/>
</dbReference>
<dbReference type="Proteomes" id="UP000613580">
    <property type="component" value="Unassembled WGS sequence"/>
</dbReference>
<feature type="transmembrane region" description="Helical" evidence="5">
    <location>
        <begin position="205"/>
        <end position="227"/>
    </location>
</feature>
<feature type="domain" description="Major facilitator superfamily (MFS) profile" evidence="6">
    <location>
        <begin position="62"/>
        <end position="535"/>
    </location>
</feature>
<dbReference type="PANTHER" id="PTHR24064">
    <property type="entry name" value="SOLUTE CARRIER FAMILY 22 MEMBER"/>
    <property type="match status" value="1"/>
</dbReference>
<name>A0A8H6TGI7_MYCCL</name>
<dbReference type="GO" id="GO:0016020">
    <property type="term" value="C:membrane"/>
    <property type="evidence" value="ECO:0007669"/>
    <property type="project" value="UniProtKB-SubCell"/>
</dbReference>
<feature type="transmembrane region" description="Helical" evidence="5">
    <location>
        <begin position="138"/>
        <end position="155"/>
    </location>
</feature>
<feature type="transmembrane region" description="Helical" evidence="5">
    <location>
        <begin position="112"/>
        <end position="131"/>
    </location>
</feature>